<evidence type="ECO:0000256" key="2">
    <source>
        <dbReference type="SAM" id="Phobius"/>
    </source>
</evidence>
<protein>
    <submittedName>
        <fullName evidence="3">Uncharacterized protein</fullName>
    </submittedName>
</protein>
<dbReference type="STRING" id="1802385.A2856_03250"/>
<evidence type="ECO:0000256" key="1">
    <source>
        <dbReference type="SAM" id="MobiDB-lite"/>
    </source>
</evidence>
<name>A0A1F7TL88_9BACT</name>
<comment type="caution">
    <text evidence="3">The sequence shown here is derived from an EMBL/GenBank/DDBJ whole genome shotgun (WGS) entry which is preliminary data.</text>
</comment>
<dbReference type="Proteomes" id="UP000177885">
    <property type="component" value="Unassembled WGS sequence"/>
</dbReference>
<feature type="transmembrane region" description="Helical" evidence="2">
    <location>
        <begin position="58"/>
        <end position="80"/>
    </location>
</feature>
<evidence type="ECO:0000313" key="3">
    <source>
        <dbReference type="EMBL" id="OGL66756.1"/>
    </source>
</evidence>
<sequence>MPAKKSVRRVRRARMSDDLSPMSLLQAPDEPKPEPMPGPQLSYGCSSCQHLPMASHRLIAYFGAFMVLMSGVLLSSTFVAEASAWQDLFDQVSSAASGLSSGT</sequence>
<evidence type="ECO:0000313" key="4">
    <source>
        <dbReference type="Proteomes" id="UP000177885"/>
    </source>
</evidence>
<accession>A0A1F7TL88</accession>
<keyword evidence="2" id="KW-1133">Transmembrane helix</keyword>
<organism evidence="3 4">
    <name type="scientific">Candidatus Uhrbacteria bacterium RIFCSPHIGHO2_01_FULL_63_20</name>
    <dbReference type="NCBI Taxonomy" id="1802385"/>
    <lineage>
        <taxon>Bacteria</taxon>
        <taxon>Candidatus Uhriibacteriota</taxon>
    </lineage>
</organism>
<proteinExistence type="predicted"/>
<feature type="compositionally biased region" description="Basic residues" evidence="1">
    <location>
        <begin position="1"/>
        <end position="13"/>
    </location>
</feature>
<reference evidence="3 4" key="1">
    <citation type="journal article" date="2016" name="Nat. Commun.">
        <title>Thousands of microbial genomes shed light on interconnected biogeochemical processes in an aquifer system.</title>
        <authorList>
            <person name="Anantharaman K."/>
            <person name="Brown C.T."/>
            <person name="Hug L.A."/>
            <person name="Sharon I."/>
            <person name="Castelle C.J."/>
            <person name="Probst A.J."/>
            <person name="Thomas B.C."/>
            <person name="Singh A."/>
            <person name="Wilkins M.J."/>
            <person name="Karaoz U."/>
            <person name="Brodie E.L."/>
            <person name="Williams K.H."/>
            <person name="Hubbard S.S."/>
            <person name="Banfield J.F."/>
        </authorList>
    </citation>
    <scope>NUCLEOTIDE SEQUENCE [LARGE SCALE GENOMIC DNA]</scope>
</reference>
<dbReference type="AlphaFoldDB" id="A0A1F7TL88"/>
<keyword evidence="2" id="KW-0472">Membrane</keyword>
<gene>
    <name evidence="3" type="ORF">A2856_03250</name>
</gene>
<keyword evidence="2" id="KW-0812">Transmembrane</keyword>
<dbReference type="EMBL" id="MGDT01000006">
    <property type="protein sequence ID" value="OGL66756.1"/>
    <property type="molecule type" value="Genomic_DNA"/>
</dbReference>
<feature type="region of interest" description="Disordered" evidence="1">
    <location>
        <begin position="1"/>
        <end position="41"/>
    </location>
</feature>